<feature type="domain" description="DUF7605" evidence="4">
    <location>
        <begin position="755"/>
        <end position="914"/>
    </location>
</feature>
<feature type="compositionally biased region" description="Polar residues" evidence="2">
    <location>
        <begin position="486"/>
        <end position="495"/>
    </location>
</feature>
<dbReference type="Proteomes" id="UP001583177">
    <property type="component" value="Unassembled WGS sequence"/>
</dbReference>
<name>A0ABR3WGY8_9PEZI</name>
<evidence type="ECO:0000256" key="1">
    <source>
        <dbReference type="SAM" id="Coils"/>
    </source>
</evidence>
<sequence length="1007" mass="111963">MAEHHHIGRGTGEDVPQIVQVVPADMDADVTDADATDADATDVDATDDELIERKHSENHSPSNTGTNYMEQLASSTSASVLEAGVNVGMSLIQNLKTPLEEAKRCGHTEASHWLRCMEQLEGDTKPPRTVVGVIGNTGAGKSSVINAVLDEERLVPTSGMRACTASATEISYNHSNDPEKLYRAEIEFITAQDWYKELKTLLGDIVDGSGNLCRDTSDPDSEAGLAYSRIKAVYPTKTKDQIARSDPFTLTQEPMVYQLLGTIKQVNATNSPDLYKTLQHYVDSTEKNTKAQMEYWPLVKVVRIYCKSPALSTGVVIVDLPGVQDSNSARAAVADNYMKACSSLWITAAIQRAVDDKTAKNLLGDSFKRQLQYDGTYSAVSFICTKTDDILESEIANSLEIKDEIQDCWDLIGDLRSRRNEVKKQIGDLKAQKNNFRDQLDRLESKLDEWEDLRDKVERGKVAYPPSEGNHKRKRKGSSDEEDSQASHMQDQETPLTGDVVEEELANLKVQKRDARKSKKGLDEQISASKKEIGDLDEEEKAIHSEIKARCIQGRNKYSKTALKRDFAMGIKELDQDSALEQDEDTFDPDQELRDYDEVARSLPVFCVSARAYQKLSGRLEKDAIQIGGFLSKNDTEIPQLQEHAQKLTEGGRVSTARRFLNGLSQLLNSMKLWTACNTRVAVSIQDQKADEVYLRAQFLDLSNEFEAAVADCHSSLRVTLEEQLYNLFDRLIPNASGSALATATGWGLSRFQGGLYWGTYKAACRRLGAWHGRTGLKDFNADLFEPISRSMAGNWERTFQRRIPADLETFMRTVKDIIQAFHSDVVANVRSAAANPVGLNMLNQQIRMHVASLQVHPSFISDKVTDAQRDASRGFTPVIAAAMETAYDSCAEEEGAGTFARMKRTMESHVTTARNTMFREACDAVIEQLDAMCVSIEHDLSAFVRNFLSTLERDYITTLIGEDPAALATVPLAERVLRNELRPILAEADARFAGLWEPASGARYLP</sequence>
<dbReference type="InterPro" id="IPR045063">
    <property type="entry name" value="Dynamin_N"/>
</dbReference>
<comment type="caution">
    <text evidence="5">The sequence shown here is derived from an EMBL/GenBank/DDBJ whole genome shotgun (WGS) entry which is preliminary data.</text>
</comment>
<dbReference type="Pfam" id="PF24564">
    <property type="entry name" value="DUF7605"/>
    <property type="match status" value="1"/>
</dbReference>
<dbReference type="InterPro" id="IPR027417">
    <property type="entry name" value="P-loop_NTPase"/>
</dbReference>
<dbReference type="Gene3D" id="3.40.50.300">
    <property type="entry name" value="P-loop containing nucleotide triphosphate hydrolases"/>
    <property type="match status" value="1"/>
</dbReference>
<keyword evidence="6" id="KW-1185">Reference proteome</keyword>
<accession>A0ABR3WGY8</accession>
<evidence type="ECO:0000313" key="5">
    <source>
        <dbReference type="EMBL" id="KAL1861640.1"/>
    </source>
</evidence>
<feature type="region of interest" description="Disordered" evidence="2">
    <location>
        <begin position="458"/>
        <end position="499"/>
    </location>
</feature>
<evidence type="ECO:0000259" key="3">
    <source>
        <dbReference type="Pfam" id="PF00350"/>
    </source>
</evidence>
<dbReference type="EMBL" id="JAWRVE010000084">
    <property type="protein sequence ID" value="KAL1861640.1"/>
    <property type="molecule type" value="Genomic_DNA"/>
</dbReference>
<evidence type="ECO:0000313" key="6">
    <source>
        <dbReference type="Proteomes" id="UP001583177"/>
    </source>
</evidence>
<dbReference type="Pfam" id="PF00350">
    <property type="entry name" value="Dynamin_N"/>
    <property type="match status" value="1"/>
</dbReference>
<dbReference type="PANTHER" id="PTHR36681">
    <property type="entry name" value="NUCLEAR GTPASE, GERMINAL CENTER-ASSOCIATED, TANDEM DUPLICATE 3"/>
    <property type="match status" value="1"/>
</dbReference>
<reference evidence="5 6" key="1">
    <citation type="journal article" date="2024" name="IMA Fungus">
        <title>IMA Genome - F19 : A genome assembly and annotation guide to empower mycologists, including annotated draft genome sequences of Ceratocystis pirilliformis, Diaporthe australafricana, Fusarium ophioides, Paecilomyces lecythidis, and Sporothrix stenoceras.</title>
        <authorList>
            <person name="Aylward J."/>
            <person name="Wilson A.M."/>
            <person name="Visagie C.M."/>
            <person name="Spraker J."/>
            <person name="Barnes I."/>
            <person name="Buitendag C."/>
            <person name="Ceriani C."/>
            <person name="Del Mar Angel L."/>
            <person name="du Plessis D."/>
            <person name="Fuchs T."/>
            <person name="Gasser K."/>
            <person name="Kramer D."/>
            <person name="Li W."/>
            <person name="Munsamy K."/>
            <person name="Piso A."/>
            <person name="Price J.L."/>
            <person name="Sonnekus B."/>
            <person name="Thomas C."/>
            <person name="van der Nest A."/>
            <person name="van Dijk A."/>
            <person name="van Heerden A."/>
            <person name="van Vuuren N."/>
            <person name="Yilmaz N."/>
            <person name="Duong T.A."/>
            <person name="van der Merwe N.A."/>
            <person name="Wingfield M.J."/>
            <person name="Wingfield B.D."/>
        </authorList>
    </citation>
    <scope>NUCLEOTIDE SEQUENCE [LARGE SCALE GENOMIC DNA]</scope>
    <source>
        <strain evidence="5 6">CMW 18300</strain>
    </source>
</reference>
<evidence type="ECO:0000259" key="4">
    <source>
        <dbReference type="Pfam" id="PF24564"/>
    </source>
</evidence>
<evidence type="ECO:0000256" key="2">
    <source>
        <dbReference type="SAM" id="MobiDB-lite"/>
    </source>
</evidence>
<feature type="coiled-coil region" evidence="1">
    <location>
        <begin position="505"/>
        <end position="539"/>
    </location>
</feature>
<gene>
    <name evidence="5" type="ORF">Daus18300_008756</name>
</gene>
<protein>
    <recommendedName>
        <fullName evidence="7">Tat pathway signal sequence</fullName>
    </recommendedName>
</protein>
<dbReference type="SUPFAM" id="SSF52540">
    <property type="entry name" value="P-loop containing nucleoside triphosphate hydrolases"/>
    <property type="match status" value="1"/>
</dbReference>
<evidence type="ECO:0008006" key="7">
    <source>
        <dbReference type="Google" id="ProtNLM"/>
    </source>
</evidence>
<keyword evidence="1" id="KW-0175">Coiled coil</keyword>
<dbReference type="InterPro" id="IPR056024">
    <property type="entry name" value="DUF7605"/>
</dbReference>
<organism evidence="5 6">
    <name type="scientific">Diaporthe australafricana</name>
    <dbReference type="NCBI Taxonomy" id="127596"/>
    <lineage>
        <taxon>Eukaryota</taxon>
        <taxon>Fungi</taxon>
        <taxon>Dikarya</taxon>
        <taxon>Ascomycota</taxon>
        <taxon>Pezizomycotina</taxon>
        <taxon>Sordariomycetes</taxon>
        <taxon>Sordariomycetidae</taxon>
        <taxon>Diaporthales</taxon>
        <taxon>Diaporthaceae</taxon>
        <taxon>Diaporthe</taxon>
    </lineage>
</organism>
<feature type="domain" description="Dynamin N-terminal" evidence="3">
    <location>
        <begin position="131"/>
        <end position="351"/>
    </location>
</feature>
<proteinExistence type="predicted"/>
<dbReference type="PANTHER" id="PTHR36681:SF3">
    <property type="entry name" value="NUCLEAR GTPASE, GERMINAL CENTER-ASSOCIATED, TANDEM DUPLICATE 3"/>
    <property type="match status" value="1"/>
</dbReference>